<dbReference type="SMART" id="SM01336">
    <property type="entry name" value="zf-PARP"/>
    <property type="match status" value="1"/>
</dbReference>
<dbReference type="GO" id="GO:0006273">
    <property type="term" value="P:lagging strand elongation"/>
    <property type="evidence" value="ECO:0007669"/>
    <property type="project" value="TreeGrafter"/>
</dbReference>
<organism evidence="10 11">
    <name type="scientific">Laticauda laticaudata</name>
    <name type="common">Blue-ringed sea krait</name>
    <name type="synonym">Blue-lipped sea krait</name>
    <dbReference type="NCBI Taxonomy" id="8630"/>
    <lineage>
        <taxon>Eukaryota</taxon>
        <taxon>Metazoa</taxon>
        <taxon>Chordata</taxon>
        <taxon>Craniata</taxon>
        <taxon>Vertebrata</taxon>
        <taxon>Euteleostomi</taxon>
        <taxon>Lepidosauria</taxon>
        <taxon>Squamata</taxon>
        <taxon>Bifurcata</taxon>
        <taxon>Unidentata</taxon>
        <taxon>Episquamata</taxon>
        <taxon>Toxicofera</taxon>
        <taxon>Serpentes</taxon>
        <taxon>Colubroidea</taxon>
        <taxon>Elapidae</taxon>
        <taxon>Laticaudinae</taxon>
        <taxon>Laticauda</taxon>
    </lineage>
</organism>
<dbReference type="Proteomes" id="UP000694406">
    <property type="component" value="Unplaced"/>
</dbReference>
<proteinExistence type="inferred from homology"/>
<dbReference type="GO" id="GO:0006302">
    <property type="term" value="P:double-strand break repair"/>
    <property type="evidence" value="ECO:0007669"/>
    <property type="project" value="TreeGrafter"/>
</dbReference>
<keyword evidence="11" id="KW-1185">Reference proteome</keyword>
<feature type="compositionally biased region" description="Polar residues" evidence="8">
    <location>
        <begin position="171"/>
        <end position="182"/>
    </location>
</feature>
<keyword evidence="5" id="KW-0863">Zinc-finger</keyword>
<dbReference type="GO" id="GO:0003677">
    <property type="term" value="F:DNA binding"/>
    <property type="evidence" value="ECO:0007669"/>
    <property type="project" value="InterPro"/>
</dbReference>
<reference evidence="10" key="1">
    <citation type="submission" date="2025-08" db="UniProtKB">
        <authorList>
            <consortium name="Ensembl"/>
        </authorList>
    </citation>
    <scope>IDENTIFICATION</scope>
</reference>
<dbReference type="Ensembl" id="ENSLLTT00000009507.1">
    <property type="protein sequence ID" value="ENSLLTP00000009160.1"/>
    <property type="gene ID" value="ENSLLTG00000007010.1"/>
</dbReference>
<dbReference type="SUPFAM" id="SSF57716">
    <property type="entry name" value="Glucocorticoid receptor-like (DNA-binding domain)"/>
    <property type="match status" value="1"/>
</dbReference>
<evidence type="ECO:0000256" key="3">
    <source>
        <dbReference type="ARBA" id="ARBA00022598"/>
    </source>
</evidence>
<sequence>MLLSLKAFLKAARNLSRSEKLARLPKKTPYRPTSVFRFLNKVALPLTGLRYHQSGLSSFPLPAALHVCHLTSFSAASEMAEQRYCVDYAKRGTAGCKKCKEKILKGMVRIGKVVPNPFTESGGDMKEWYHVKCIFEKLERARATTKKIEDITDLEGWEELQEAEKEMISQHISDLSSKTANTPKKKAVIQAKISPSGQISSPKKMPLVSSNPSPRKFSGFTAKSGTSEETGSSGSSHKPSLSTEKSDPKHKDCLLREFRKLCAMVAEESSYNVKTQIIQNFLQKGTSGGIISFSLFSLVGLGRNKSGMNIIFTRIL</sequence>
<keyword evidence="7" id="KW-0539">Nucleus</keyword>
<keyword evidence="6" id="KW-0862">Zinc</keyword>
<feature type="compositionally biased region" description="Low complexity" evidence="8">
    <location>
        <begin position="224"/>
        <end position="242"/>
    </location>
</feature>
<evidence type="ECO:0000313" key="11">
    <source>
        <dbReference type="Proteomes" id="UP000694406"/>
    </source>
</evidence>
<name>A0A8C5RZC7_LATLA</name>
<dbReference type="PROSITE" id="PS00347">
    <property type="entry name" value="ZF_PARP_1"/>
    <property type="match status" value="1"/>
</dbReference>
<evidence type="ECO:0000256" key="7">
    <source>
        <dbReference type="ARBA" id="ARBA00023242"/>
    </source>
</evidence>
<evidence type="ECO:0000256" key="4">
    <source>
        <dbReference type="ARBA" id="ARBA00022723"/>
    </source>
</evidence>
<dbReference type="GeneTree" id="ENSGT00940000156492"/>
<dbReference type="PANTHER" id="PTHR45674">
    <property type="entry name" value="DNA LIGASE 1/3 FAMILY MEMBER"/>
    <property type="match status" value="1"/>
</dbReference>
<dbReference type="AlphaFoldDB" id="A0A8C5RZC7"/>
<evidence type="ECO:0000256" key="2">
    <source>
        <dbReference type="ARBA" id="ARBA00007572"/>
    </source>
</evidence>
<dbReference type="GO" id="GO:0008270">
    <property type="term" value="F:zinc ion binding"/>
    <property type="evidence" value="ECO:0007669"/>
    <property type="project" value="UniProtKB-KW"/>
</dbReference>
<evidence type="ECO:0000256" key="1">
    <source>
        <dbReference type="ARBA" id="ARBA00004123"/>
    </source>
</evidence>
<protein>
    <recommendedName>
        <fullName evidence="9">PARP-type domain-containing protein</fullName>
    </recommendedName>
</protein>
<dbReference type="GO" id="GO:0003910">
    <property type="term" value="F:DNA ligase (ATP) activity"/>
    <property type="evidence" value="ECO:0007669"/>
    <property type="project" value="TreeGrafter"/>
</dbReference>
<keyword evidence="3" id="KW-0436">Ligase</keyword>
<dbReference type="InterPro" id="IPR036957">
    <property type="entry name" value="Znf_PARP_sf"/>
</dbReference>
<reference evidence="10" key="2">
    <citation type="submission" date="2025-09" db="UniProtKB">
        <authorList>
            <consortium name="Ensembl"/>
        </authorList>
    </citation>
    <scope>IDENTIFICATION</scope>
</reference>
<dbReference type="Gene3D" id="3.30.1740.10">
    <property type="entry name" value="Zinc finger, PARP-type"/>
    <property type="match status" value="1"/>
</dbReference>
<evidence type="ECO:0000259" key="9">
    <source>
        <dbReference type="PROSITE" id="PS50064"/>
    </source>
</evidence>
<dbReference type="FunFam" id="3.30.1740.10:FF:000001">
    <property type="entry name" value="DNA ligase"/>
    <property type="match status" value="1"/>
</dbReference>
<evidence type="ECO:0000256" key="8">
    <source>
        <dbReference type="SAM" id="MobiDB-lite"/>
    </source>
</evidence>
<evidence type="ECO:0000256" key="6">
    <source>
        <dbReference type="ARBA" id="ARBA00022833"/>
    </source>
</evidence>
<feature type="domain" description="PARP-type" evidence="9">
    <location>
        <begin position="84"/>
        <end position="176"/>
    </location>
</feature>
<comment type="similarity">
    <text evidence="2">Belongs to the ATP-dependent DNA ligase family.</text>
</comment>
<feature type="region of interest" description="Disordered" evidence="8">
    <location>
        <begin position="171"/>
        <end position="249"/>
    </location>
</feature>
<accession>A0A8C5RZC7</accession>
<evidence type="ECO:0000313" key="10">
    <source>
        <dbReference type="Ensembl" id="ENSLLTP00000009160.1"/>
    </source>
</evidence>
<dbReference type="PANTHER" id="PTHR45674:SF9">
    <property type="entry name" value="DNA LIGASE 3"/>
    <property type="match status" value="1"/>
</dbReference>
<keyword evidence="4" id="KW-0479">Metal-binding</keyword>
<dbReference type="InterPro" id="IPR001510">
    <property type="entry name" value="Znf_PARP"/>
</dbReference>
<dbReference type="PROSITE" id="PS50064">
    <property type="entry name" value="ZF_PARP_2"/>
    <property type="match status" value="1"/>
</dbReference>
<comment type="subcellular location">
    <subcellularLocation>
        <location evidence="1">Nucleus</location>
    </subcellularLocation>
</comment>
<dbReference type="InterPro" id="IPR050191">
    <property type="entry name" value="ATP-dep_DNA_ligase"/>
</dbReference>
<dbReference type="Pfam" id="PF00645">
    <property type="entry name" value="zf-PARP"/>
    <property type="match status" value="1"/>
</dbReference>
<evidence type="ECO:0000256" key="5">
    <source>
        <dbReference type="ARBA" id="ARBA00022771"/>
    </source>
</evidence>
<dbReference type="GO" id="GO:0070421">
    <property type="term" value="C:DNA ligase III-XRCC1 complex"/>
    <property type="evidence" value="ECO:0007669"/>
    <property type="project" value="TreeGrafter"/>
</dbReference>